<dbReference type="FunFam" id="3.30.470.110:FF:000003">
    <property type="entry name" value="ATP-citrate synthase subunit 2"/>
    <property type="match status" value="1"/>
</dbReference>
<dbReference type="AlphaFoldDB" id="A0A9P6RF45"/>
<evidence type="ECO:0000313" key="2">
    <source>
        <dbReference type="EMBL" id="KAG0316013.1"/>
    </source>
</evidence>
<protein>
    <submittedName>
        <fullName evidence="2">Citrate synthase</fullName>
    </submittedName>
</protein>
<dbReference type="OrthoDB" id="3261737at2759"/>
<evidence type="ECO:0000313" key="3">
    <source>
        <dbReference type="Proteomes" id="UP000823405"/>
    </source>
</evidence>
<dbReference type="EMBL" id="JAAAIN010000338">
    <property type="protein sequence ID" value="KAG0316013.1"/>
    <property type="molecule type" value="Genomic_DNA"/>
</dbReference>
<feature type="domain" description="ATP-citrate synthase ATP-grasp" evidence="1">
    <location>
        <begin position="2"/>
        <end position="264"/>
    </location>
</feature>
<accession>A0A9P6RF45</accession>
<name>A0A9P6RF45_9FUNG</name>
<dbReference type="Proteomes" id="UP000823405">
    <property type="component" value="Unassembled WGS sequence"/>
</dbReference>
<evidence type="ECO:0000259" key="1">
    <source>
        <dbReference type="Pfam" id="PF24948"/>
    </source>
</evidence>
<feature type="non-terminal residue" evidence="2">
    <location>
        <position position="265"/>
    </location>
</feature>
<reference evidence="2" key="1">
    <citation type="journal article" date="2020" name="Fungal Divers.">
        <title>Resolving the Mortierellaceae phylogeny through synthesis of multi-gene phylogenetics and phylogenomics.</title>
        <authorList>
            <person name="Vandepol N."/>
            <person name="Liber J."/>
            <person name="Desiro A."/>
            <person name="Na H."/>
            <person name="Kennedy M."/>
            <person name="Barry K."/>
            <person name="Grigoriev I.V."/>
            <person name="Miller A.N."/>
            <person name="O'Donnell K."/>
            <person name="Stajich J.E."/>
            <person name="Bonito G."/>
        </authorList>
    </citation>
    <scope>NUCLEOTIDE SEQUENCE</scope>
    <source>
        <strain evidence="2">NVP60</strain>
    </source>
</reference>
<organism evidence="2 3">
    <name type="scientific">Linnemannia gamsii</name>
    <dbReference type="NCBI Taxonomy" id="64522"/>
    <lineage>
        <taxon>Eukaryota</taxon>
        <taxon>Fungi</taxon>
        <taxon>Fungi incertae sedis</taxon>
        <taxon>Mucoromycota</taxon>
        <taxon>Mortierellomycotina</taxon>
        <taxon>Mortierellomycetes</taxon>
        <taxon>Mortierellales</taxon>
        <taxon>Mortierellaceae</taxon>
        <taxon>Linnemannia</taxon>
    </lineage>
</organism>
<gene>
    <name evidence="2" type="primary">ACL1_2</name>
    <name evidence="2" type="ORF">BGZ97_007575</name>
</gene>
<dbReference type="Gene3D" id="3.30.470.110">
    <property type="match status" value="1"/>
</dbReference>
<comment type="caution">
    <text evidence="2">The sequence shown here is derived from an EMBL/GenBank/DDBJ whole genome shotgun (WGS) entry which is preliminary data.</text>
</comment>
<proteinExistence type="predicted"/>
<dbReference type="Pfam" id="PF24948">
    <property type="entry name" value="Citrate_synth_N"/>
    <property type="match status" value="1"/>
</dbReference>
<dbReference type="SUPFAM" id="SSF56059">
    <property type="entry name" value="Glutathione synthetase ATP-binding domain-like"/>
    <property type="match status" value="1"/>
</dbReference>
<sequence length="265" mass="29700">MSAKAVREYDGKLLLAHWLHRVAVPSVSTSTESTGSKFIQPTTRLAHISIDTSLLQDKAQFDQHVRSTLDQLEVSHPWLLTHKLVAKPDQLIKRRGKSGLLLLNADWSDARAWIEKHAAKDVLVDSVAGVLKTFLVEPFIPHPSNTEYYICINSDRDGDNILFTHEGGIEVGDVDAKALKLQVKVQDAFPTAESIRSALLVHVPEAKHDVLVDFISRLYAVYIDLHFTYLEINPLVVLDPTEDEPARVYYLDLAAKLDQTAEFEA</sequence>
<keyword evidence="3" id="KW-1185">Reference proteome</keyword>
<dbReference type="InterPro" id="IPR056749">
    <property type="entry name" value="Citrate_synth_N"/>
</dbReference>